<comment type="caution">
    <text evidence="2">The sequence shown here is derived from an EMBL/GenBank/DDBJ whole genome shotgun (WGS) entry which is preliminary data.</text>
</comment>
<evidence type="ECO:0000313" key="2">
    <source>
        <dbReference type="EMBL" id="KAK1574742.1"/>
    </source>
</evidence>
<dbReference type="Proteomes" id="UP001230504">
    <property type="component" value="Unassembled WGS sequence"/>
</dbReference>
<feature type="region of interest" description="Disordered" evidence="1">
    <location>
        <begin position="28"/>
        <end position="49"/>
    </location>
</feature>
<evidence type="ECO:0000313" key="3">
    <source>
        <dbReference type="Proteomes" id="UP001230504"/>
    </source>
</evidence>
<protein>
    <submittedName>
        <fullName evidence="2">Uncharacterized protein</fullName>
    </submittedName>
</protein>
<sequence length="77" mass="8322">MLPPKKICETRAGLPLVLVVTCQKARSKFPQDNPPMNSTDSGGPSAIFHEPRGFGEAFSPAVVRVPSYRGLRLAIQS</sequence>
<dbReference type="GeneID" id="85442955"/>
<reference evidence="2" key="1">
    <citation type="submission" date="2021-06" db="EMBL/GenBank/DDBJ databases">
        <title>Comparative genomics, transcriptomics and evolutionary studies reveal genomic signatures of adaptation to plant cell wall in hemibiotrophic fungi.</title>
        <authorList>
            <consortium name="DOE Joint Genome Institute"/>
            <person name="Baroncelli R."/>
            <person name="Diaz J.F."/>
            <person name="Benocci T."/>
            <person name="Peng M."/>
            <person name="Battaglia E."/>
            <person name="Haridas S."/>
            <person name="Andreopoulos W."/>
            <person name="Labutti K."/>
            <person name="Pangilinan J."/>
            <person name="Floch G.L."/>
            <person name="Makela M.R."/>
            <person name="Henrissat B."/>
            <person name="Grigoriev I.V."/>
            <person name="Crouch J.A."/>
            <person name="De Vries R.P."/>
            <person name="Sukno S.A."/>
            <person name="Thon M.R."/>
        </authorList>
    </citation>
    <scope>NUCLEOTIDE SEQUENCE</scope>
    <source>
        <strain evidence="2">CBS 125086</strain>
    </source>
</reference>
<dbReference type="AlphaFoldDB" id="A0AAD8PR45"/>
<evidence type="ECO:0000256" key="1">
    <source>
        <dbReference type="SAM" id="MobiDB-lite"/>
    </source>
</evidence>
<name>A0AAD8PR45_9PEZI</name>
<dbReference type="RefSeq" id="XP_060410227.1">
    <property type="nucleotide sequence ID" value="XM_060558715.1"/>
</dbReference>
<gene>
    <name evidence="2" type="ORF">LY79DRAFT_565102</name>
</gene>
<keyword evidence="3" id="KW-1185">Reference proteome</keyword>
<dbReference type="EMBL" id="JAHLJV010000071">
    <property type="protein sequence ID" value="KAK1574742.1"/>
    <property type="molecule type" value="Genomic_DNA"/>
</dbReference>
<organism evidence="2 3">
    <name type="scientific">Colletotrichum navitas</name>
    <dbReference type="NCBI Taxonomy" id="681940"/>
    <lineage>
        <taxon>Eukaryota</taxon>
        <taxon>Fungi</taxon>
        <taxon>Dikarya</taxon>
        <taxon>Ascomycota</taxon>
        <taxon>Pezizomycotina</taxon>
        <taxon>Sordariomycetes</taxon>
        <taxon>Hypocreomycetidae</taxon>
        <taxon>Glomerellales</taxon>
        <taxon>Glomerellaceae</taxon>
        <taxon>Colletotrichum</taxon>
        <taxon>Colletotrichum graminicola species complex</taxon>
    </lineage>
</organism>
<proteinExistence type="predicted"/>
<accession>A0AAD8PR45</accession>